<protein>
    <submittedName>
        <fullName evidence="1">Putative tail protein</fullName>
    </submittedName>
</protein>
<name>A0A6M3ITZ3_9ZZZZ</name>
<accession>A0A6M3ITZ3</accession>
<sequence length="427" mass="47745">MAKTFSLSVIFKTVDQATAPVRRISASLKGLATPIKKVGDAFKKMGRMAKSALDPLRAGLRRGVMALMALGAAAMYAFFRFTKLADSLGKTATMLGVTTDQLQAWRFAAQQSGVEVEQFDKALTYFNRIIGDTKDGLEESLRPFQKLKIGLYDDNKQLKSTGLLLEEVADKLMKVKDPADRLSIVADLFGARTGARMLVMLKDGAAGLKKFKEELTARGGIIPEDVIRNSEKFNDAINLAKLQIRGIIGHALKPLMPEMVKLVRKFQDWLVEIRKPAIKKLTETMQILMENTKKAWEHMKEFFEVCKEYRALEELAYILERMAAAMKAIGEWTATSAQWWGLRSVQAERSMEQLTSPKSYDIEVSKGLKDFLSDFRRGWIAPQEKAQIDIRLHAEPGTSAVVEGVRKGDANVNVISEGYLRTFGRAL</sequence>
<proteinExistence type="predicted"/>
<dbReference type="AlphaFoldDB" id="A0A6M3ITZ3"/>
<organism evidence="1">
    <name type="scientific">viral metagenome</name>
    <dbReference type="NCBI Taxonomy" id="1070528"/>
    <lineage>
        <taxon>unclassified sequences</taxon>
        <taxon>metagenomes</taxon>
        <taxon>organismal metagenomes</taxon>
    </lineage>
</organism>
<dbReference type="EMBL" id="MT141423">
    <property type="protein sequence ID" value="QJA60874.1"/>
    <property type="molecule type" value="Genomic_DNA"/>
</dbReference>
<reference evidence="1" key="1">
    <citation type="submission" date="2020-03" db="EMBL/GenBank/DDBJ databases">
        <title>The deep terrestrial virosphere.</title>
        <authorList>
            <person name="Holmfeldt K."/>
            <person name="Nilsson E."/>
            <person name="Simone D."/>
            <person name="Lopez-Fernandez M."/>
            <person name="Wu X."/>
            <person name="de Brujin I."/>
            <person name="Lundin D."/>
            <person name="Andersson A."/>
            <person name="Bertilsson S."/>
            <person name="Dopson M."/>
        </authorList>
    </citation>
    <scope>NUCLEOTIDE SEQUENCE</scope>
    <source>
        <strain evidence="1">MM415B01035</strain>
    </source>
</reference>
<evidence type="ECO:0000313" key="1">
    <source>
        <dbReference type="EMBL" id="QJA60874.1"/>
    </source>
</evidence>
<gene>
    <name evidence="1" type="ORF">MM415B01035_0016</name>
</gene>